<comment type="caution">
    <text evidence="8">The sequence shown here is derived from an EMBL/GenBank/DDBJ whole genome shotgun (WGS) entry which is preliminary data.</text>
</comment>
<name>A0ABT9BN92_9MICO</name>
<accession>A0ABT9BN92</accession>
<protein>
    <submittedName>
        <fullName evidence="8">LPXTG cell wall anchor domain-containing protein</fullName>
    </submittedName>
</protein>
<keyword evidence="5" id="KW-0812">Transmembrane</keyword>
<keyword evidence="2" id="KW-0964">Secreted</keyword>
<evidence type="ECO:0000256" key="5">
    <source>
        <dbReference type="SAM" id="Phobius"/>
    </source>
</evidence>
<gene>
    <name evidence="8" type="ORF">Q5716_00760</name>
</gene>
<reference evidence="8 9" key="1">
    <citation type="submission" date="2023-07" db="EMBL/GenBank/DDBJ databases">
        <title>Protaetiibacter sp. nov WY-16 isolated from soil.</title>
        <authorList>
            <person name="Liu B."/>
            <person name="Wan Y."/>
        </authorList>
    </citation>
    <scope>NUCLEOTIDE SEQUENCE [LARGE SCALE GENOMIC DNA]</scope>
    <source>
        <strain evidence="8 9">WY-16</strain>
    </source>
</reference>
<keyword evidence="4" id="KW-0572">Peptidoglycan-anchor</keyword>
<evidence type="ECO:0000313" key="9">
    <source>
        <dbReference type="Proteomes" id="UP001241072"/>
    </source>
</evidence>
<dbReference type="PROSITE" id="PS50847">
    <property type="entry name" value="GRAM_POS_ANCHORING"/>
    <property type="match status" value="1"/>
</dbReference>
<evidence type="ECO:0000256" key="4">
    <source>
        <dbReference type="ARBA" id="ARBA00023088"/>
    </source>
</evidence>
<dbReference type="InterPro" id="IPR019931">
    <property type="entry name" value="LPXTG_anchor"/>
</dbReference>
<evidence type="ECO:0000256" key="2">
    <source>
        <dbReference type="ARBA" id="ARBA00022525"/>
    </source>
</evidence>
<feature type="chain" id="PRO_5047532283" evidence="6">
    <location>
        <begin position="34"/>
        <end position="355"/>
    </location>
</feature>
<feature type="domain" description="Gram-positive cocci surface proteins LPxTG" evidence="7">
    <location>
        <begin position="321"/>
        <end position="355"/>
    </location>
</feature>
<dbReference type="NCBIfam" id="TIGR01167">
    <property type="entry name" value="LPXTG_anchor"/>
    <property type="match status" value="1"/>
</dbReference>
<keyword evidence="5" id="KW-0472">Membrane</keyword>
<dbReference type="Proteomes" id="UP001241072">
    <property type="component" value="Unassembled WGS sequence"/>
</dbReference>
<keyword evidence="9" id="KW-1185">Reference proteome</keyword>
<feature type="transmembrane region" description="Helical" evidence="5">
    <location>
        <begin position="331"/>
        <end position="349"/>
    </location>
</feature>
<feature type="signal peptide" evidence="6">
    <location>
        <begin position="1"/>
        <end position="33"/>
    </location>
</feature>
<evidence type="ECO:0000259" key="7">
    <source>
        <dbReference type="PROSITE" id="PS50847"/>
    </source>
</evidence>
<sequence>MTARSATRRLSALAVGVLALAGAVAAAPLAASAATTSYTLDCETLVNDYSYFPVVPGDTVTLEVTGFDSYYDYVGGSTVAVDETGDTLVLGAGSEINLYSDSGPCTASFYAWVFEAAPETVPSGSHLFTEDITIPLGAPQMTLTEDEDDEHFLGGDEDCGLSTYVHGIHVYGTLEVTVTTAGTYTFRGMRSTPAGDYVPINAFDPIGDPMLAVYSSFDPANPDAGVVGCNDDLNDIGDENDAEYLSDGTIIEGHQPWFSAALAPGNYTLVLMTWEDLSDEDLADGFAPYSELNFAIGAKTTTFELWGPEGGLALGHTAPALAATGVDTTPIVAAGALALLAGFAAIGAARRRRSA</sequence>
<keyword evidence="1" id="KW-0134">Cell wall</keyword>
<evidence type="ECO:0000256" key="1">
    <source>
        <dbReference type="ARBA" id="ARBA00022512"/>
    </source>
</evidence>
<evidence type="ECO:0000256" key="6">
    <source>
        <dbReference type="SAM" id="SignalP"/>
    </source>
</evidence>
<organism evidence="8 9">
    <name type="scientific">Antiquaquibacter soli</name>
    <dbReference type="NCBI Taxonomy" id="3064523"/>
    <lineage>
        <taxon>Bacteria</taxon>
        <taxon>Bacillati</taxon>
        <taxon>Actinomycetota</taxon>
        <taxon>Actinomycetes</taxon>
        <taxon>Micrococcales</taxon>
        <taxon>Microbacteriaceae</taxon>
        <taxon>Antiquaquibacter</taxon>
    </lineage>
</organism>
<proteinExistence type="predicted"/>
<dbReference type="EMBL" id="JAUQUB010000001">
    <property type="protein sequence ID" value="MDO7880752.1"/>
    <property type="molecule type" value="Genomic_DNA"/>
</dbReference>
<keyword evidence="5" id="KW-1133">Transmembrane helix</keyword>
<dbReference type="RefSeq" id="WP_305001183.1">
    <property type="nucleotide sequence ID" value="NZ_JAUQUB010000001.1"/>
</dbReference>
<evidence type="ECO:0000256" key="3">
    <source>
        <dbReference type="ARBA" id="ARBA00022729"/>
    </source>
</evidence>
<evidence type="ECO:0000313" key="8">
    <source>
        <dbReference type="EMBL" id="MDO7880752.1"/>
    </source>
</evidence>
<keyword evidence="3 6" id="KW-0732">Signal</keyword>